<name>A0A402D0I2_9BACT</name>
<sequence>MPNRPRPHTYALATLLAITPYAAHADNAPKPAAITLAQALAQAAPPRSDVYIAVNADHVTLPKDAIPPSPGDTAAQAATAFGRKIDGFRNIDAIAPATIMVVNIPPDKPNIYDGMTPGQIVRLLAARFTKDEWRDFLSDKGVAYADLQSEEQRSLFDALFPDHKIKALPADAASFTDPTTDLGADQVRQARLRLAYKTGIALSTPGNPHDQLFANDYRPPGSPKVYYMMNTADQNVDHEYGADIRNTIPNTLKPSDLNDDDSAWKTEIELTGLRAVDDCARAISDGTGREIYADPRYAKLTVTILGPRTPVRAYDLMRALALCLGASWRQVGPAFVLTNDRVGLGVKHALWREFEEKAAAMMPSGPSYEALPQPEGSALNKKDIPFTADAVPFSPRQLEQYWKKMGAQNMMTTSDMLQLSMPFSELEPAQQEAARHIQEANTRDHLSSTLDGDVTLQAEAMVQVVVPALDGPVVITQSDSGLLPNPPMTDEDQAASAKLMDRIFAQQGVRPDTKTDTEDPPAAYARLVRTFERRAVLLDAHTPDEVDKELAAMASLGLNELWLRVSPTPTDKDEDAAVAWIRRAAKSATAAHIAFYPAFSILGWGDGTPNTLLDRTVLGRSAAQVRKDPSGGTRGIRDTVTPFAPEVPERLMALIGRVGRIPGVAGMAWSDLSAHGYESEAFFQDNEAALGYALAGRLASLRTVHIDPMDLYSKHYQGRTNISVPGFGDSDERDGALYDSWRILRADTGHAFLRAITAAVPPASTPGAPQIPIVLLPPAEEPSNQYGVWEDLAKPPPAMQFVPFIGDDGKPTSSGTERMSGRTVYWTVGFFIPKDGAVSEGAKNAVRTLKQYAHDKVRCIVFDQISPEELMAEASAITADVGD</sequence>
<evidence type="ECO:0000313" key="1">
    <source>
        <dbReference type="EMBL" id="BDI33608.1"/>
    </source>
</evidence>
<gene>
    <name evidence="1" type="ORF">CCAX7_56590</name>
</gene>
<protein>
    <submittedName>
        <fullName evidence="1">Uncharacterized protein</fullName>
    </submittedName>
</protein>
<dbReference type="EMBL" id="AP025739">
    <property type="protein sequence ID" value="BDI33608.1"/>
    <property type="molecule type" value="Genomic_DNA"/>
</dbReference>
<dbReference type="KEGG" id="ccot:CCAX7_56590"/>
<keyword evidence="2" id="KW-1185">Reference proteome</keyword>
<dbReference type="RefSeq" id="WP_119323061.1">
    <property type="nucleotide sequence ID" value="NZ_AP025739.1"/>
</dbReference>
<proteinExistence type="predicted"/>
<dbReference type="OrthoDB" id="9785276at2"/>
<evidence type="ECO:0000313" key="2">
    <source>
        <dbReference type="Proteomes" id="UP000287394"/>
    </source>
</evidence>
<dbReference type="AlphaFoldDB" id="A0A402D0I2"/>
<organism evidence="1 2">
    <name type="scientific">Capsulimonas corticalis</name>
    <dbReference type="NCBI Taxonomy" id="2219043"/>
    <lineage>
        <taxon>Bacteria</taxon>
        <taxon>Bacillati</taxon>
        <taxon>Armatimonadota</taxon>
        <taxon>Armatimonadia</taxon>
        <taxon>Capsulimonadales</taxon>
        <taxon>Capsulimonadaceae</taxon>
        <taxon>Capsulimonas</taxon>
    </lineage>
</organism>
<dbReference type="Proteomes" id="UP000287394">
    <property type="component" value="Chromosome"/>
</dbReference>
<reference evidence="1 2" key="1">
    <citation type="journal article" date="2019" name="Int. J. Syst. Evol. Microbiol.">
        <title>Capsulimonas corticalis gen. nov., sp. nov., an aerobic capsulated bacterium, of a novel bacterial order, Capsulimonadales ord. nov., of the class Armatimonadia of the phylum Armatimonadetes.</title>
        <authorList>
            <person name="Li J."/>
            <person name="Kudo C."/>
            <person name="Tonouchi A."/>
        </authorList>
    </citation>
    <scope>NUCLEOTIDE SEQUENCE [LARGE SCALE GENOMIC DNA]</scope>
    <source>
        <strain evidence="1 2">AX-7</strain>
    </source>
</reference>
<accession>A0A402D0I2</accession>